<dbReference type="Gene3D" id="3.40.50.920">
    <property type="match status" value="1"/>
</dbReference>
<reference evidence="14 15" key="1">
    <citation type="submission" date="2016-12" db="EMBL/GenBank/DDBJ databases">
        <authorList>
            <person name="Song W.-J."/>
            <person name="Kurnit D.M."/>
        </authorList>
    </citation>
    <scope>NUCLEOTIDE SEQUENCE [LARGE SCALE GENOMIC DNA]</scope>
    <source>
        <strain evidence="14 15">IMCC3135</strain>
    </source>
</reference>
<dbReference type="PROSITE" id="PS00801">
    <property type="entry name" value="TRANSKETOLASE_1"/>
    <property type="match status" value="1"/>
</dbReference>
<feature type="binding site" evidence="11">
    <location>
        <position position="204"/>
    </location>
    <ligand>
        <name>thiamine diphosphate</name>
        <dbReference type="ChEBI" id="CHEBI:58937"/>
    </ligand>
</feature>
<comment type="subunit">
    <text evidence="3 11">Homodimer.</text>
</comment>
<feature type="region of interest" description="Disordered" evidence="12">
    <location>
        <begin position="137"/>
        <end position="161"/>
    </location>
</feature>
<comment type="similarity">
    <text evidence="2 11">Belongs to the transketolase family. DXPS subfamily.</text>
</comment>
<feature type="binding site" evidence="11">
    <location>
        <position position="175"/>
    </location>
    <ligand>
        <name>Mg(2+)</name>
        <dbReference type="ChEBI" id="CHEBI:18420"/>
    </ligand>
</feature>
<comment type="cofactor">
    <cofactor evidence="11">
        <name>thiamine diphosphate</name>
        <dbReference type="ChEBI" id="CHEBI:58937"/>
    </cofactor>
    <text evidence="11">Binds 1 thiamine pyrophosphate per subunit.</text>
</comment>
<dbReference type="GO" id="GO:0009228">
    <property type="term" value="P:thiamine biosynthetic process"/>
    <property type="evidence" value="ECO:0007669"/>
    <property type="project" value="UniProtKB-UniRule"/>
</dbReference>
<dbReference type="InterPro" id="IPR005475">
    <property type="entry name" value="Transketolase-like_Pyr-bd"/>
</dbReference>
<dbReference type="PROSITE" id="PS00802">
    <property type="entry name" value="TRANSKETOLASE_2"/>
    <property type="match status" value="1"/>
</dbReference>
<evidence type="ECO:0000256" key="8">
    <source>
        <dbReference type="ARBA" id="ARBA00023052"/>
    </source>
</evidence>
<organism evidence="14 15">
    <name type="scientific">Granulosicoccus antarcticus IMCC3135</name>
    <dbReference type="NCBI Taxonomy" id="1192854"/>
    <lineage>
        <taxon>Bacteria</taxon>
        <taxon>Pseudomonadati</taxon>
        <taxon>Pseudomonadota</taxon>
        <taxon>Gammaproteobacteria</taxon>
        <taxon>Chromatiales</taxon>
        <taxon>Granulosicoccaceae</taxon>
        <taxon>Granulosicoccus</taxon>
    </lineage>
</organism>
<comment type="function">
    <text evidence="10 11">Catalyzes the acyloin condensation reaction between C atoms 2 and 3 of pyruvate and glyceraldehyde 3-phosphate to yield 1-deoxy-D-xylulose-5-phosphate (DXP).</text>
</comment>
<dbReference type="NCBIfam" id="NF003933">
    <property type="entry name" value="PRK05444.2-2"/>
    <property type="match status" value="1"/>
</dbReference>
<feature type="binding site" evidence="11">
    <location>
        <begin position="120"/>
        <end position="122"/>
    </location>
    <ligand>
        <name>thiamine diphosphate</name>
        <dbReference type="ChEBI" id="CHEBI:58937"/>
    </ligand>
</feature>
<dbReference type="GO" id="GO:0000287">
    <property type="term" value="F:magnesium ion binding"/>
    <property type="evidence" value="ECO:0007669"/>
    <property type="project" value="UniProtKB-UniRule"/>
</dbReference>
<dbReference type="GO" id="GO:0005829">
    <property type="term" value="C:cytosol"/>
    <property type="evidence" value="ECO:0007669"/>
    <property type="project" value="TreeGrafter"/>
</dbReference>
<keyword evidence="8 11" id="KW-0786">Thiamine pyrophosphate</keyword>
<dbReference type="GO" id="GO:0016114">
    <property type="term" value="P:terpenoid biosynthetic process"/>
    <property type="evidence" value="ECO:0007669"/>
    <property type="project" value="UniProtKB-UniRule"/>
</dbReference>
<evidence type="ECO:0000313" key="14">
    <source>
        <dbReference type="EMBL" id="ASJ76069.1"/>
    </source>
</evidence>
<dbReference type="GO" id="GO:0008661">
    <property type="term" value="F:1-deoxy-D-xylulose-5-phosphate synthase activity"/>
    <property type="evidence" value="ECO:0007669"/>
    <property type="project" value="UniProtKB-UniRule"/>
</dbReference>
<evidence type="ECO:0000313" key="15">
    <source>
        <dbReference type="Proteomes" id="UP000250079"/>
    </source>
</evidence>
<dbReference type="GO" id="GO:0030976">
    <property type="term" value="F:thiamine pyrophosphate binding"/>
    <property type="evidence" value="ECO:0007669"/>
    <property type="project" value="UniProtKB-UniRule"/>
</dbReference>
<feature type="binding site" evidence="11">
    <location>
        <position position="79"/>
    </location>
    <ligand>
        <name>thiamine diphosphate</name>
        <dbReference type="ChEBI" id="CHEBI:58937"/>
    </ligand>
</feature>
<dbReference type="InterPro" id="IPR009014">
    <property type="entry name" value="Transketo_C/PFOR_II"/>
</dbReference>
<evidence type="ECO:0000256" key="3">
    <source>
        <dbReference type="ARBA" id="ARBA00011738"/>
    </source>
</evidence>
<keyword evidence="9 11" id="KW-0414">Isoprene biosynthesis</keyword>
<dbReference type="FunFam" id="3.40.50.920:FF:000002">
    <property type="entry name" value="1-deoxy-D-xylulose-5-phosphate synthase"/>
    <property type="match status" value="1"/>
</dbReference>
<evidence type="ECO:0000256" key="7">
    <source>
        <dbReference type="ARBA" id="ARBA00022977"/>
    </source>
</evidence>
<dbReference type="OrthoDB" id="9803371at2"/>
<dbReference type="SUPFAM" id="SSF52518">
    <property type="entry name" value="Thiamin diphosphate-binding fold (THDP-binding)"/>
    <property type="match status" value="2"/>
</dbReference>
<dbReference type="CDD" id="cd02007">
    <property type="entry name" value="TPP_DXS"/>
    <property type="match status" value="1"/>
</dbReference>
<evidence type="ECO:0000259" key="13">
    <source>
        <dbReference type="SMART" id="SM00861"/>
    </source>
</evidence>
<keyword evidence="7 11" id="KW-0784">Thiamine biosynthesis</keyword>
<dbReference type="NCBIfam" id="TIGR00204">
    <property type="entry name" value="dxs"/>
    <property type="match status" value="1"/>
</dbReference>
<evidence type="ECO:0000256" key="2">
    <source>
        <dbReference type="ARBA" id="ARBA00011081"/>
    </source>
</evidence>
<evidence type="ECO:0000256" key="12">
    <source>
        <dbReference type="SAM" id="MobiDB-lite"/>
    </source>
</evidence>
<comment type="pathway">
    <text evidence="1 11">Metabolic intermediate biosynthesis; 1-deoxy-D-xylulose 5-phosphate biosynthesis; 1-deoxy-D-xylulose 5-phosphate from D-glyceraldehyde 3-phosphate and pyruvate: step 1/1.</text>
</comment>
<dbReference type="EMBL" id="CP018632">
    <property type="protein sequence ID" value="ASJ76069.1"/>
    <property type="molecule type" value="Genomic_DNA"/>
</dbReference>
<comment type="cofactor">
    <cofactor evidence="11">
        <name>Mg(2+)</name>
        <dbReference type="ChEBI" id="CHEBI:18420"/>
    </cofactor>
    <text evidence="11">Binds 1 Mg(2+) ion per subunit.</text>
</comment>
<feature type="binding site" evidence="11">
    <location>
        <position position="394"/>
    </location>
    <ligand>
        <name>thiamine diphosphate</name>
        <dbReference type="ChEBI" id="CHEBI:58937"/>
    </ligand>
</feature>
<dbReference type="Pfam" id="PF02780">
    <property type="entry name" value="Transketolase_C"/>
    <property type="match status" value="1"/>
</dbReference>
<dbReference type="InterPro" id="IPR029061">
    <property type="entry name" value="THDP-binding"/>
</dbReference>
<dbReference type="InterPro" id="IPR049557">
    <property type="entry name" value="Transketolase_CS"/>
</dbReference>
<dbReference type="UniPathway" id="UPA00064">
    <property type="reaction ID" value="UER00091"/>
</dbReference>
<feature type="binding site" evidence="11">
    <location>
        <position position="311"/>
    </location>
    <ligand>
        <name>thiamine diphosphate</name>
        <dbReference type="ChEBI" id="CHEBI:58937"/>
    </ligand>
</feature>
<feature type="domain" description="Transketolase-like pyrimidine-binding" evidence="13">
    <location>
        <begin position="343"/>
        <end position="507"/>
    </location>
</feature>
<protein>
    <recommendedName>
        <fullName evidence="11">1-deoxy-D-xylulose-5-phosphate synthase</fullName>
        <ecNumber evidence="11">2.2.1.7</ecNumber>
    </recommendedName>
    <alternativeName>
        <fullName evidence="11">1-deoxyxylulose-5-phosphate synthase</fullName>
        <shortName evidence="11">DXP synthase</shortName>
        <shortName evidence="11">DXPS</shortName>
    </alternativeName>
</protein>
<accession>A0A2Z2NXK8</accession>
<dbReference type="InterPro" id="IPR033248">
    <property type="entry name" value="Transketolase_C"/>
</dbReference>
<feature type="binding site" evidence="11">
    <location>
        <begin position="176"/>
        <end position="177"/>
    </location>
    <ligand>
        <name>thiamine diphosphate</name>
        <dbReference type="ChEBI" id="CHEBI:58937"/>
    </ligand>
</feature>
<keyword evidence="15" id="KW-1185">Reference proteome</keyword>
<dbReference type="HAMAP" id="MF_00315">
    <property type="entry name" value="DXP_synth"/>
    <property type="match status" value="1"/>
</dbReference>
<name>A0A2Z2NXK8_9GAMM</name>
<evidence type="ECO:0000256" key="9">
    <source>
        <dbReference type="ARBA" id="ARBA00023229"/>
    </source>
</evidence>
<evidence type="ECO:0000256" key="10">
    <source>
        <dbReference type="ARBA" id="ARBA00055605"/>
    </source>
</evidence>
<evidence type="ECO:0000256" key="5">
    <source>
        <dbReference type="ARBA" id="ARBA00022723"/>
    </source>
</evidence>
<dbReference type="Pfam" id="PF13292">
    <property type="entry name" value="DXP_synthase_N"/>
    <property type="match status" value="2"/>
</dbReference>
<feature type="binding site" evidence="11">
    <location>
        <position position="204"/>
    </location>
    <ligand>
        <name>Mg(2+)</name>
        <dbReference type="ChEBI" id="CHEBI:18420"/>
    </ligand>
</feature>
<keyword evidence="4 11" id="KW-0808">Transferase</keyword>
<dbReference type="PANTHER" id="PTHR43322:SF5">
    <property type="entry name" value="1-DEOXY-D-XYLULOSE-5-PHOSPHATE SYNTHASE, CHLOROPLASTIC"/>
    <property type="match status" value="1"/>
</dbReference>
<evidence type="ECO:0000256" key="6">
    <source>
        <dbReference type="ARBA" id="ARBA00022842"/>
    </source>
</evidence>
<proteinExistence type="inferred from homology"/>
<dbReference type="FunFam" id="3.40.50.970:FF:000005">
    <property type="entry name" value="1-deoxy-D-xylulose-5-phosphate synthase"/>
    <property type="match status" value="1"/>
</dbReference>
<dbReference type="Proteomes" id="UP000250079">
    <property type="component" value="Chromosome"/>
</dbReference>
<comment type="catalytic activity">
    <reaction evidence="11">
        <text>D-glyceraldehyde 3-phosphate + pyruvate + H(+) = 1-deoxy-D-xylulose 5-phosphate + CO2</text>
        <dbReference type="Rhea" id="RHEA:12605"/>
        <dbReference type="ChEBI" id="CHEBI:15361"/>
        <dbReference type="ChEBI" id="CHEBI:15378"/>
        <dbReference type="ChEBI" id="CHEBI:16526"/>
        <dbReference type="ChEBI" id="CHEBI:57792"/>
        <dbReference type="ChEBI" id="CHEBI:59776"/>
        <dbReference type="EC" id="2.2.1.7"/>
    </reaction>
</comment>
<dbReference type="Pfam" id="PF02779">
    <property type="entry name" value="Transket_pyr"/>
    <property type="match status" value="1"/>
</dbReference>
<gene>
    <name evidence="11 14" type="primary">dxs</name>
    <name evidence="14" type="ORF">IMCC3135_30100</name>
</gene>
<keyword evidence="5 11" id="KW-0479">Metal-binding</keyword>
<dbReference type="PANTHER" id="PTHR43322">
    <property type="entry name" value="1-D-DEOXYXYLULOSE 5-PHOSPHATE SYNTHASE-RELATED"/>
    <property type="match status" value="1"/>
</dbReference>
<dbReference type="SMART" id="SM00861">
    <property type="entry name" value="Transket_pyr"/>
    <property type="match status" value="1"/>
</dbReference>
<dbReference type="CDD" id="cd07033">
    <property type="entry name" value="TPP_PYR_DXS_TK_like"/>
    <property type="match status" value="1"/>
</dbReference>
<dbReference type="RefSeq" id="WP_088920889.1">
    <property type="nucleotide sequence ID" value="NZ_CP018632.1"/>
</dbReference>
<dbReference type="InterPro" id="IPR005477">
    <property type="entry name" value="Dxylulose-5-P_synthase"/>
</dbReference>
<dbReference type="InterPro" id="IPR020826">
    <property type="entry name" value="Transketolase_BS"/>
</dbReference>
<evidence type="ECO:0000256" key="4">
    <source>
        <dbReference type="ARBA" id="ARBA00022679"/>
    </source>
</evidence>
<dbReference type="AlphaFoldDB" id="A0A2Z2NXK8"/>
<evidence type="ECO:0000256" key="11">
    <source>
        <dbReference type="HAMAP-Rule" id="MF_00315"/>
    </source>
</evidence>
<dbReference type="GO" id="GO:0019288">
    <property type="term" value="P:isopentenyl diphosphate biosynthetic process, methylerythritol 4-phosphate pathway"/>
    <property type="evidence" value="ECO:0007669"/>
    <property type="project" value="TreeGrafter"/>
</dbReference>
<dbReference type="KEGG" id="gai:IMCC3135_30100"/>
<evidence type="ECO:0000256" key="1">
    <source>
        <dbReference type="ARBA" id="ARBA00004980"/>
    </source>
</evidence>
<dbReference type="EC" id="2.2.1.7" evidence="11"/>
<dbReference type="Gene3D" id="3.40.50.970">
    <property type="match status" value="2"/>
</dbReference>
<sequence length="648" mass="70096">MTKATDYPLLDRIDAPSDLRKLDVNQLPALSHELRNFVVESVSRTGGHLGSSLGTIELTIAIHYVYNTPRDKLVWDVGHQTYGHKILTGRRHQMPSMRKQGGLAGFPNRAESEYDTFGVGHSSTSISAALGMALAARQRTRNSSASDQPPATKAAGQALADPAQGPEKVVAVIGDGALTAGLAYEALNHAGGIKADMLVILNDNDMSISPNVGAMNKYLARMLSGKFVSGAREGSKRVLSHVPSMLELARRTEEHVKGMVVPSSLFEELGFNYFGPVDGHDVESLVAVLRNVRELKGPVFLHVVTRKGQGYKFAEQDPLALHAIGPFDTATGKVLKSSKSNRPTYTQVFGQWLCDMAGKDDRLIGITPAMREGSGMVAFEQQFPDRYFDVGIAEQHAVTLAAGLACGGMRPVVAIYSTFFQRSYDQLIHDVVIQNLPVVFAIDRAGLVGPDGPTHSGSFDFSFMRCLPNIVVMAPADENECRQMLYTAMQIDGPSSVRYPRGNGPGVDVDELMTALPVGKAQLRREGKRVALLAFGTLVEPAQQLAEELDFTMVNMRFVKPLDTELLESIAQSHDLIITLEENSIAGGAGAGVLEYLSQVGATTAIKLIGLPDEFVEHGSREELLEYCRLDLAGLREQINVLVAAQAA</sequence>
<keyword evidence="6 11" id="KW-0460">Magnesium</keyword>
<dbReference type="SUPFAM" id="SSF52922">
    <property type="entry name" value="TK C-terminal domain-like"/>
    <property type="match status" value="1"/>
</dbReference>